<comment type="caution">
    <text evidence="13">The sequence shown here is derived from an EMBL/GenBank/DDBJ whole genome shotgun (WGS) entry which is preliminary data.</text>
</comment>
<dbReference type="Gene3D" id="3.80.30.20">
    <property type="entry name" value="tm_1862 like domain"/>
    <property type="match status" value="1"/>
</dbReference>
<dbReference type="PANTHER" id="PTHR43837">
    <property type="entry name" value="RIBOSOMAL PROTEIN S12 METHYLTHIOTRANSFERASE RIMO"/>
    <property type="match status" value="1"/>
</dbReference>
<comment type="cofactor">
    <cofactor evidence="8">
        <name>[4Fe-4S] cluster</name>
        <dbReference type="ChEBI" id="CHEBI:49883"/>
    </cofactor>
    <text evidence="8">Binds 2 [4Fe-4S] clusters. One cluster is coordinated with 3 cysteines and an exchangeable S-adenosyl-L-methionine.</text>
</comment>
<gene>
    <name evidence="8 13" type="primary">rimO</name>
    <name evidence="13" type="ORF">DCE01_05815</name>
</gene>
<dbReference type="NCBIfam" id="TIGR01125">
    <property type="entry name" value="30S ribosomal protein S12 methylthiotransferase RimO"/>
    <property type="match status" value="1"/>
</dbReference>
<dbReference type="CDD" id="cd01335">
    <property type="entry name" value="Radical_SAM"/>
    <property type="match status" value="1"/>
</dbReference>
<dbReference type="Pfam" id="PF04055">
    <property type="entry name" value="Radical_SAM"/>
    <property type="match status" value="1"/>
</dbReference>
<name>A0A117LCB5_9BACT</name>
<dbReference type="SFLD" id="SFLDS00029">
    <property type="entry name" value="Radical_SAM"/>
    <property type="match status" value="1"/>
</dbReference>
<evidence type="ECO:0000256" key="3">
    <source>
        <dbReference type="ARBA" id="ARBA00022679"/>
    </source>
</evidence>
<dbReference type="Gene3D" id="3.40.50.12160">
    <property type="entry name" value="Methylthiotransferase, N-terminal domain"/>
    <property type="match status" value="1"/>
</dbReference>
<feature type="binding site" evidence="8">
    <location>
        <position position="83"/>
    </location>
    <ligand>
        <name>[4Fe-4S] cluster</name>
        <dbReference type="ChEBI" id="CHEBI:49883"/>
        <label>1</label>
    </ligand>
</feature>
<dbReference type="InterPro" id="IPR006638">
    <property type="entry name" value="Elp3/MiaA/NifB-like_rSAM"/>
</dbReference>
<dbReference type="GO" id="GO:0051539">
    <property type="term" value="F:4 iron, 4 sulfur cluster binding"/>
    <property type="evidence" value="ECO:0007669"/>
    <property type="project" value="UniProtKB-UniRule"/>
</dbReference>
<dbReference type="InterPro" id="IPR013848">
    <property type="entry name" value="Methylthiotransferase_N"/>
</dbReference>
<feature type="binding site" evidence="8">
    <location>
        <position position="137"/>
    </location>
    <ligand>
        <name>[4Fe-4S] cluster</name>
        <dbReference type="ChEBI" id="CHEBI:49883"/>
        <label>2</label>
        <note>4Fe-4S-S-AdoMet</note>
    </ligand>
</feature>
<dbReference type="InterPro" id="IPR058240">
    <property type="entry name" value="rSAM_sf"/>
</dbReference>
<evidence type="ECO:0000256" key="2">
    <source>
        <dbReference type="ARBA" id="ARBA00022490"/>
    </source>
</evidence>
<dbReference type="EC" id="2.8.4.4" evidence="8"/>
<feature type="domain" description="TRAM" evidence="10">
    <location>
        <begin position="356"/>
        <end position="427"/>
    </location>
</feature>
<keyword evidence="2 8" id="KW-0963">Cytoplasm</keyword>
<reference evidence="13 14" key="1">
    <citation type="journal article" date="2018" name="Nat. Biotechnol.">
        <title>A standardized bacterial taxonomy based on genome phylogeny substantially revises the tree of life.</title>
        <authorList>
            <person name="Parks D.H."/>
            <person name="Chuvochina M."/>
            <person name="Waite D.W."/>
            <person name="Rinke C."/>
            <person name="Skarshewski A."/>
            <person name="Chaumeil P.A."/>
            <person name="Hugenholtz P."/>
        </authorList>
    </citation>
    <scope>NUCLEOTIDE SEQUENCE [LARGE SCALE GENOMIC DNA]</scope>
    <source>
        <strain evidence="13">UBA12529</strain>
    </source>
</reference>
<dbReference type="InterPro" id="IPR012340">
    <property type="entry name" value="NA-bd_OB-fold"/>
</dbReference>
<evidence type="ECO:0000256" key="5">
    <source>
        <dbReference type="ARBA" id="ARBA00022723"/>
    </source>
</evidence>
<evidence type="ECO:0000256" key="9">
    <source>
        <dbReference type="SAM" id="Coils"/>
    </source>
</evidence>
<feature type="binding site" evidence="8">
    <location>
        <position position="141"/>
    </location>
    <ligand>
        <name>[4Fe-4S] cluster</name>
        <dbReference type="ChEBI" id="CHEBI:49883"/>
        <label>2</label>
        <note>4Fe-4S-S-AdoMet</note>
    </ligand>
</feature>
<keyword evidence="6 8" id="KW-0408">Iron</keyword>
<dbReference type="SMART" id="SM00729">
    <property type="entry name" value="Elp3"/>
    <property type="match status" value="1"/>
</dbReference>
<dbReference type="InterPro" id="IPR005840">
    <property type="entry name" value="Ribosomal_uS12_MeSTrfase_RimO"/>
</dbReference>
<dbReference type="Pfam" id="PF00919">
    <property type="entry name" value="UPF0004"/>
    <property type="match status" value="1"/>
</dbReference>
<feature type="binding site" evidence="8">
    <location>
        <position position="15"/>
    </location>
    <ligand>
        <name>[4Fe-4S] cluster</name>
        <dbReference type="ChEBI" id="CHEBI:49883"/>
        <label>1</label>
    </ligand>
</feature>
<dbReference type="SUPFAM" id="SSF102114">
    <property type="entry name" value="Radical SAM enzymes"/>
    <property type="match status" value="1"/>
</dbReference>
<organism evidence="13 14">
    <name type="scientific">Thermodesulfobacterium commune</name>
    <dbReference type="NCBI Taxonomy" id="1741"/>
    <lineage>
        <taxon>Bacteria</taxon>
        <taxon>Pseudomonadati</taxon>
        <taxon>Thermodesulfobacteriota</taxon>
        <taxon>Thermodesulfobacteria</taxon>
        <taxon>Thermodesulfobacteriales</taxon>
        <taxon>Thermodesulfobacteriaceae</taxon>
        <taxon>Thermodesulfobacterium</taxon>
    </lineage>
</organism>
<dbReference type="PROSITE" id="PS01278">
    <property type="entry name" value="MTTASE_RADICAL"/>
    <property type="match status" value="1"/>
</dbReference>
<dbReference type="GO" id="GO:0035599">
    <property type="term" value="F:aspartic acid methylthiotransferase activity"/>
    <property type="evidence" value="ECO:0007669"/>
    <property type="project" value="TreeGrafter"/>
</dbReference>
<proteinExistence type="inferred from homology"/>
<feature type="binding site" evidence="8">
    <location>
        <position position="144"/>
    </location>
    <ligand>
        <name>[4Fe-4S] cluster</name>
        <dbReference type="ChEBI" id="CHEBI:49883"/>
        <label>2</label>
        <note>4Fe-4S-S-AdoMet</note>
    </ligand>
</feature>
<keyword evidence="1 8" id="KW-0004">4Fe-4S</keyword>
<evidence type="ECO:0000259" key="11">
    <source>
        <dbReference type="PROSITE" id="PS51449"/>
    </source>
</evidence>
<evidence type="ECO:0000256" key="7">
    <source>
        <dbReference type="ARBA" id="ARBA00023014"/>
    </source>
</evidence>
<dbReference type="GO" id="GO:0046872">
    <property type="term" value="F:metal ion binding"/>
    <property type="evidence" value="ECO:0007669"/>
    <property type="project" value="UniProtKB-KW"/>
</dbReference>
<dbReference type="AlphaFoldDB" id="A0A117LCB5"/>
<dbReference type="InterPro" id="IPR038135">
    <property type="entry name" value="Methylthiotransferase_N_sf"/>
</dbReference>
<dbReference type="Pfam" id="PF18693">
    <property type="entry name" value="TRAM_2"/>
    <property type="match status" value="1"/>
</dbReference>
<dbReference type="Gene3D" id="2.40.50.140">
    <property type="entry name" value="Nucleic acid-binding proteins"/>
    <property type="match status" value="1"/>
</dbReference>
<comment type="function">
    <text evidence="8">Catalyzes the methylthiolation of an aspartic acid residue of ribosomal protein uS12.</text>
</comment>
<dbReference type="InterPro" id="IPR020612">
    <property type="entry name" value="Methylthiotransferase_CS"/>
</dbReference>
<sequence length="428" mass="49217">MSEKKLKIYPVSLGCAKNKADFEKLLALLIKQGAEIVLVPEEATHFWVNTCAFIKPAVEESLEHILDLGEIKKQGQSLIVSGCLTGRYGAEKLKELLPEVDEFYGIEPYQYFAKQEPYERILTENPFYAFLKISEGCNRNCAYCTIPQIRGRLKSKPVDLLLKEAEFLLTLGVKELILVAQDITSYGLDLKPKVDLVSLVKTLSKLPFEFRIRLLYLYPVPNLKRLLEDFLSIPKVVPYFDLPIQHAHPEILKAMRRPNHIESLAETIFYLRTVIPEVAFRTTVMVGFPGEGEKEFEFLCNFLQEIEFDYLGVFPFYPEEGTLAEKLPGKVPYRERLRRRREVLRLQKEISKKRLRLRKGKEEEVLLLGEDEKGRFWGISKAQAPEVDGITYLLLPKGSKLNLTPGELIKGKVKKSTTYDLYVEPIIK</sequence>
<keyword evidence="3 8" id="KW-0808">Transferase</keyword>
<dbReference type="InterPro" id="IPR023404">
    <property type="entry name" value="rSAM_horseshoe"/>
</dbReference>
<comment type="similarity">
    <text evidence="8">Belongs to the methylthiotransferase family. RimO subfamily.</text>
</comment>
<dbReference type="GO" id="GO:0005829">
    <property type="term" value="C:cytosol"/>
    <property type="evidence" value="ECO:0007669"/>
    <property type="project" value="TreeGrafter"/>
</dbReference>
<dbReference type="GO" id="GO:0005840">
    <property type="term" value="C:ribosome"/>
    <property type="evidence" value="ECO:0007669"/>
    <property type="project" value="UniProtKB-KW"/>
</dbReference>
<accession>A0A117LCB5</accession>
<evidence type="ECO:0000256" key="6">
    <source>
        <dbReference type="ARBA" id="ARBA00023004"/>
    </source>
</evidence>
<dbReference type="PROSITE" id="PS51918">
    <property type="entry name" value="RADICAL_SAM"/>
    <property type="match status" value="1"/>
</dbReference>
<keyword evidence="5 8" id="KW-0479">Metal-binding</keyword>
<dbReference type="EMBL" id="DLVE01000075">
    <property type="protein sequence ID" value="HAA84279.1"/>
    <property type="molecule type" value="Genomic_DNA"/>
</dbReference>
<evidence type="ECO:0000256" key="8">
    <source>
        <dbReference type="HAMAP-Rule" id="MF_01865"/>
    </source>
</evidence>
<evidence type="ECO:0000259" key="10">
    <source>
        <dbReference type="PROSITE" id="PS50926"/>
    </source>
</evidence>
<keyword evidence="13" id="KW-0687">Ribonucleoprotein</keyword>
<keyword evidence="13" id="KW-0689">Ribosomal protein</keyword>
<dbReference type="InterPro" id="IPR005839">
    <property type="entry name" value="Methylthiotransferase"/>
</dbReference>
<evidence type="ECO:0000256" key="1">
    <source>
        <dbReference type="ARBA" id="ARBA00022485"/>
    </source>
</evidence>
<dbReference type="RefSeq" id="WP_273011140.1">
    <property type="nucleotide sequence ID" value="NZ_DAINLL010000010.1"/>
</dbReference>
<dbReference type="SFLD" id="SFLDG01061">
    <property type="entry name" value="methylthiotransferase"/>
    <property type="match status" value="1"/>
</dbReference>
<dbReference type="NCBIfam" id="TIGR00089">
    <property type="entry name" value="MiaB/RimO family radical SAM methylthiotransferase"/>
    <property type="match status" value="1"/>
</dbReference>
<dbReference type="FunFam" id="3.80.30.20:FF:000001">
    <property type="entry name" value="tRNA-2-methylthio-N(6)-dimethylallyladenosine synthase 2"/>
    <property type="match status" value="1"/>
</dbReference>
<evidence type="ECO:0000259" key="12">
    <source>
        <dbReference type="PROSITE" id="PS51918"/>
    </source>
</evidence>
<dbReference type="Proteomes" id="UP000257240">
    <property type="component" value="Unassembled WGS sequence"/>
</dbReference>
<feature type="domain" description="Radical SAM core" evidence="12">
    <location>
        <begin position="123"/>
        <end position="353"/>
    </location>
</feature>
<dbReference type="GO" id="GO:0006400">
    <property type="term" value="P:tRNA modification"/>
    <property type="evidence" value="ECO:0007669"/>
    <property type="project" value="InterPro"/>
</dbReference>
<comment type="subcellular location">
    <subcellularLocation>
        <location evidence="8">Cytoplasm</location>
    </subcellularLocation>
</comment>
<evidence type="ECO:0000313" key="13">
    <source>
        <dbReference type="EMBL" id="HAA84279.1"/>
    </source>
</evidence>
<feature type="coiled-coil region" evidence="9">
    <location>
        <begin position="334"/>
        <end position="363"/>
    </location>
</feature>
<dbReference type="InterPro" id="IPR007197">
    <property type="entry name" value="rSAM"/>
</dbReference>
<feature type="binding site" evidence="8">
    <location>
        <position position="51"/>
    </location>
    <ligand>
        <name>[4Fe-4S] cluster</name>
        <dbReference type="ChEBI" id="CHEBI:49883"/>
        <label>1</label>
    </ligand>
</feature>
<keyword evidence="4 8" id="KW-0949">S-adenosyl-L-methionine</keyword>
<dbReference type="GO" id="GO:0103039">
    <property type="term" value="F:protein methylthiotransferase activity"/>
    <property type="evidence" value="ECO:0007669"/>
    <property type="project" value="UniProtKB-EC"/>
</dbReference>
<dbReference type="SFLD" id="SFLDG01082">
    <property type="entry name" value="B12-binding_domain_containing"/>
    <property type="match status" value="1"/>
</dbReference>
<protein>
    <recommendedName>
        <fullName evidence="8">Ribosomal protein uS12 methylthiotransferase RimO</fullName>
        <shortName evidence="8">uS12 MTTase</shortName>
        <shortName evidence="8">uS12 methylthiotransferase</shortName>
        <ecNumber evidence="8">2.8.4.4</ecNumber>
    </recommendedName>
    <alternativeName>
        <fullName evidence="8">Ribosomal protein uS12 (aspartate-C(3))-methylthiotransferase</fullName>
    </alternativeName>
    <alternativeName>
        <fullName evidence="8">Ribosome maturation factor RimO</fullName>
    </alternativeName>
</protein>
<dbReference type="PANTHER" id="PTHR43837:SF1">
    <property type="entry name" value="RIBOSOMAL PROTEIN US12 METHYLTHIOTRANSFERASE RIMO"/>
    <property type="match status" value="1"/>
</dbReference>
<dbReference type="PROSITE" id="PS51449">
    <property type="entry name" value="MTTASE_N"/>
    <property type="match status" value="1"/>
</dbReference>
<evidence type="ECO:0000313" key="14">
    <source>
        <dbReference type="Proteomes" id="UP000257240"/>
    </source>
</evidence>
<dbReference type="HAMAP" id="MF_01865">
    <property type="entry name" value="MTTase_RimO"/>
    <property type="match status" value="1"/>
</dbReference>
<dbReference type="PROSITE" id="PS50926">
    <property type="entry name" value="TRAM"/>
    <property type="match status" value="1"/>
</dbReference>
<evidence type="ECO:0000256" key="4">
    <source>
        <dbReference type="ARBA" id="ARBA00022691"/>
    </source>
</evidence>
<comment type="catalytic activity">
    <reaction evidence="8">
        <text>L-aspartate(89)-[ribosomal protein uS12]-hydrogen + (sulfur carrier)-SH + AH2 + 2 S-adenosyl-L-methionine = 3-methylsulfanyl-L-aspartate(89)-[ribosomal protein uS12]-hydrogen + (sulfur carrier)-H + 5'-deoxyadenosine + L-methionine + A + S-adenosyl-L-homocysteine + 2 H(+)</text>
        <dbReference type="Rhea" id="RHEA:37087"/>
        <dbReference type="Rhea" id="RHEA-COMP:10460"/>
        <dbReference type="Rhea" id="RHEA-COMP:10461"/>
        <dbReference type="Rhea" id="RHEA-COMP:14737"/>
        <dbReference type="Rhea" id="RHEA-COMP:14739"/>
        <dbReference type="ChEBI" id="CHEBI:13193"/>
        <dbReference type="ChEBI" id="CHEBI:15378"/>
        <dbReference type="ChEBI" id="CHEBI:17319"/>
        <dbReference type="ChEBI" id="CHEBI:17499"/>
        <dbReference type="ChEBI" id="CHEBI:29917"/>
        <dbReference type="ChEBI" id="CHEBI:29961"/>
        <dbReference type="ChEBI" id="CHEBI:57844"/>
        <dbReference type="ChEBI" id="CHEBI:57856"/>
        <dbReference type="ChEBI" id="CHEBI:59789"/>
        <dbReference type="ChEBI" id="CHEBI:64428"/>
        <dbReference type="ChEBI" id="CHEBI:73599"/>
        <dbReference type="EC" id="2.8.4.4"/>
    </reaction>
</comment>
<feature type="domain" description="MTTase N-terminal" evidence="11">
    <location>
        <begin position="6"/>
        <end position="123"/>
    </location>
</feature>
<keyword evidence="7 8" id="KW-0411">Iron-sulfur</keyword>
<keyword evidence="9" id="KW-0175">Coiled coil</keyword>
<dbReference type="InterPro" id="IPR002792">
    <property type="entry name" value="TRAM_dom"/>
</dbReference>